<feature type="transmembrane region" description="Helical" evidence="1">
    <location>
        <begin position="161"/>
        <end position="184"/>
    </location>
</feature>
<name>A0A6C0B0Q5_9ZZZZ</name>
<keyword evidence="1" id="KW-0812">Transmembrane</keyword>
<accession>A0A6C0B0Q5</accession>
<evidence type="ECO:0000256" key="1">
    <source>
        <dbReference type="SAM" id="Phobius"/>
    </source>
</evidence>
<dbReference type="AlphaFoldDB" id="A0A6C0B0Q5"/>
<protein>
    <submittedName>
        <fullName evidence="2">Uncharacterized protein</fullName>
    </submittedName>
</protein>
<keyword evidence="1" id="KW-1133">Transmembrane helix</keyword>
<sequence>MAEPPKGLEILQASYGAQGATQDVTKEVQKLIKNGSLSFTVGAQSFGILDPAPGVKKTFQANVSLNGAPATLFTKDDGEQMVVNAPTVNPDDAPKSPGNQVLGVFWYFLVSLIGSFFVFCAYYFGTYGLKSSTVGLVFAGIVTVATIAFGVAESAAGPLGLFVFVLGVGLFQATTVFLVCLFNPDWIDFSYAKKQVEEVAQAIPAIV</sequence>
<dbReference type="EMBL" id="MN739048">
    <property type="protein sequence ID" value="QHS85682.1"/>
    <property type="molecule type" value="Genomic_DNA"/>
</dbReference>
<evidence type="ECO:0000313" key="2">
    <source>
        <dbReference type="EMBL" id="QHS85682.1"/>
    </source>
</evidence>
<proteinExistence type="predicted"/>
<feature type="transmembrane region" description="Helical" evidence="1">
    <location>
        <begin position="136"/>
        <end position="155"/>
    </location>
</feature>
<keyword evidence="1" id="KW-0472">Membrane</keyword>
<feature type="transmembrane region" description="Helical" evidence="1">
    <location>
        <begin position="104"/>
        <end position="124"/>
    </location>
</feature>
<reference evidence="2" key="1">
    <citation type="journal article" date="2020" name="Nature">
        <title>Giant virus diversity and host interactions through global metagenomics.</title>
        <authorList>
            <person name="Schulz F."/>
            <person name="Roux S."/>
            <person name="Paez-Espino D."/>
            <person name="Jungbluth S."/>
            <person name="Walsh D.A."/>
            <person name="Denef V.J."/>
            <person name="McMahon K.D."/>
            <person name="Konstantinidis K.T."/>
            <person name="Eloe-Fadrosh E.A."/>
            <person name="Kyrpides N.C."/>
            <person name="Woyke T."/>
        </authorList>
    </citation>
    <scope>NUCLEOTIDE SEQUENCE</scope>
    <source>
        <strain evidence="2">GVMAG-M-3300009185-36</strain>
    </source>
</reference>
<organism evidence="2">
    <name type="scientific">viral metagenome</name>
    <dbReference type="NCBI Taxonomy" id="1070528"/>
    <lineage>
        <taxon>unclassified sequences</taxon>
        <taxon>metagenomes</taxon>
        <taxon>organismal metagenomes</taxon>
    </lineage>
</organism>